<dbReference type="eggNOG" id="ENOG502S1IW">
    <property type="taxonomic scope" value="Eukaryota"/>
</dbReference>
<gene>
    <name evidence="3" type="ORF">VC83_02252</name>
</gene>
<dbReference type="GO" id="GO:0030907">
    <property type="term" value="C:MBF transcription complex"/>
    <property type="evidence" value="ECO:0007669"/>
    <property type="project" value="TreeGrafter"/>
</dbReference>
<dbReference type="InterPro" id="IPR036887">
    <property type="entry name" value="HTH_APSES_sf"/>
</dbReference>
<name>A0A177AHQ9_9PEZI</name>
<dbReference type="Gene3D" id="3.10.260.10">
    <property type="entry name" value="Transcription regulator HTH, APSES-type DNA-binding domain"/>
    <property type="match status" value="1"/>
</dbReference>
<sequence>MLSLSSLLNPISTSESRWIGLPSSSPSYYSHLSPNESPRPSGLQSSAKSKMSKDGAVFFKGKVMGTVMFPPFENLDPESAREVQKYKVFPLGEIVKYPRHIPYNSEKKSFLEKTGRHSFEVFQYTFRLPGEEKEHTVMWDYNIGLVRITPFFKCCNYSKTIPAKMLNMNPGLKEITHSITGGALAAQGYWMPYPCAMALCATFCANIAGALIPIFGPSFPSQCTPNESPLCGRMVIDPSVIIHGTKEAIAFRSAATNGPTSNPSSPASQNPTPSPNQRTVRTIDSVSPRSTPNDFPLVHEQATKRLKPKRRGPLRGEITDTESETSMPYQKFDRAQFSGPPTPMTAYTPLPSSPASGYTSSGWTTANSHPQVRFAQQNKTAFSANGKITSREHEIQRQVPGWRSRALQHPPTPPYPATPNQSPVASPWLSAIPRTAGEHGFGGPAMNQNTLSPMRPRGMVGLGIRGVGMDEEVYDADSDGSPNVSPKRVKGDREVIEDVESQNGSSDNVAWLAKVNSSLEKGVGEEEKSAALMLMCLSVGEGNGIEQGTKRKRAASL</sequence>
<feature type="compositionally biased region" description="Basic residues" evidence="1">
    <location>
        <begin position="304"/>
        <end position="313"/>
    </location>
</feature>
<dbReference type="AlphaFoldDB" id="A0A177AHQ9"/>
<dbReference type="GO" id="GO:0033309">
    <property type="term" value="C:SBF transcription complex"/>
    <property type="evidence" value="ECO:0007669"/>
    <property type="project" value="TreeGrafter"/>
</dbReference>
<dbReference type="InterPro" id="IPR003163">
    <property type="entry name" value="Tscrpt_reg_HTH_APSES-type"/>
</dbReference>
<organism evidence="3">
    <name type="scientific">Pseudogymnoascus destructans</name>
    <dbReference type="NCBI Taxonomy" id="655981"/>
    <lineage>
        <taxon>Eukaryota</taxon>
        <taxon>Fungi</taxon>
        <taxon>Dikarya</taxon>
        <taxon>Ascomycota</taxon>
        <taxon>Pezizomycotina</taxon>
        <taxon>Leotiomycetes</taxon>
        <taxon>Thelebolales</taxon>
        <taxon>Thelebolaceae</taxon>
        <taxon>Pseudogymnoascus</taxon>
    </lineage>
</organism>
<proteinExistence type="predicted"/>
<protein>
    <recommendedName>
        <fullName evidence="2">HTH APSES-type domain-containing protein</fullName>
    </recommendedName>
</protein>
<reference evidence="3" key="1">
    <citation type="submission" date="2016-03" db="EMBL/GenBank/DDBJ databases">
        <title>Updated assembly of Pseudogymnoascus destructans, the fungus causing white-nose syndrome of bats.</title>
        <authorList>
            <person name="Palmer J.M."/>
            <person name="Drees K.P."/>
            <person name="Foster J.T."/>
            <person name="Lindner D.L."/>
        </authorList>
    </citation>
    <scope>NUCLEOTIDE SEQUENCE [LARGE SCALE GENOMIC DNA]</scope>
    <source>
        <strain evidence="3">20631-21</strain>
    </source>
</reference>
<feature type="region of interest" description="Disordered" evidence="1">
    <location>
        <begin position="29"/>
        <end position="49"/>
    </location>
</feature>
<dbReference type="PANTHER" id="PTHR43828">
    <property type="entry name" value="ASPARAGINASE"/>
    <property type="match status" value="1"/>
</dbReference>
<feature type="compositionally biased region" description="Polar residues" evidence="1">
    <location>
        <begin position="35"/>
        <end position="49"/>
    </location>
</feature>
<dbReference type="InterPro" id="IPR051642">
    <property type="entry name" value="SWI6-like"/>
</dbReference>
<feature type="region of interest" description="Disordered" evidence="1">
    <location>
        <begin position="255"/>
        <end position="327"/>
    </location>
</feature>
<dbReference type="GeneID" id="36285335"/>
<dbReference type="OrthoDB" id="5562739at2759"/>
<dbReference type="EMBL" id="KV441389">
    <property type="protein sequence ID" value="OAF61588.1"/>
    <property type="molecule type" value="Genomic_DNA"/>
</dbReference>
<feature type="compositionally biased region" description="Polar residues" evidence="1">
    <location>
        <begin position="255"/>
        <end position="293"/>
    </location>
</feature>
<dbReference type="GO" id="GO:0003677">
    <property type="term" value="F:DNA binding"/>
    <property type="evidence" value="ECO:0007669"/>
    <property type="project" value="InterPro"/>
</dbReference>
<evidence type="ECO:0000313" key="3">
    <source>
        <dbReference type="EMBL" id="OAF61588.1"/>
    </source>
</evidence>
<dbReference type="Proteomes" id="UP000077154">
    <property type="component" value="Unassembled WGS sequence"/>
</dbReference>
<dbReference type="RefSeq" id="XP_024326863.1">
    <property type="nucleotide sequence ID" value="XM_024465919.1"/>
</dbReference>
<dbReference type="PROSITE" id="PS51299">
    <property type="entry name" value="HTH_APSES"/>
    <property type="match status" value="1"/>
</dbReference>
<accession>A0A177AHQ9</accession>
<feature type="domain" description="HTH APSES-type" evidence="2">
    <location>
        <begin position="108"/>
        <end position="226"/>
    </location>
</feature>
<feature type="region of interest" description="Disordered" evidence="1">
    <location>
        <begin position="383"/>
        <end position="454"/>
    </location>
</feature>
<dbReference type="SUPFAM" id="SSF54616">
    <property type="entry name" value="DNA-binding domain of Mlu1-box binding protein MBP1"/>
    <property type="match status" value="1"/>
</dbReference>
<dbReference type="GO" id="GO:0000981">
    <property type="term" value="F:DNA-binding transcription factor activity, RNA polymerase II-specific"/>
    <property type="evidence" value="ECO:0007669"/>
    <property type="project" value="UniProtKB-ARBA"/>
</dbReference>
<dbReference type="VEuPathDB" id="FungiDB:GMDG_03314"/>
<dbReference type="PANTHER" id="PTHR43828:SF5">
    <property type="entry name" value="TRANSCRIPTIONAL REPRESSOR XBP1"/>
    <property type="match status" value="1"/>
</dbReference>
<evidence type="ECO:0000256" key="1">
    <source>
        <dbReference type="SAM" id="MobiDB-lite"/>
    </source>
</evidence>
<evidence type="ECO:0000259" key="2">
    <source>
        <dbReference type="PROSITE" id="PS51299"/>
    </source>
</evidence>